<dbReference type="Proteomes" id="UP000789595">
    <property type="component" value="Unassembled WGS sequence"/>
</dbReference>
<dbReference type="AlphaFoldDB" id="A0A8J2SFW5"/>
<evidence type="ECO:0000313" key="1">
    <source>
        <dbReference type="EMBL" id="CAH0371428.1"/>
    </source>
</evidence>
<comment type="caution">
    <text evidence="1">The sequence shown here is derived from an EMBL/GenBank/DDBJ whole genome shotgun (WGS) entry which is preliminary data.</text>
</comment>
<evidence type="ECO:0000313" key="2">
    <source>
        <dbReference type="Proteomes" id="UP000789595"/>
    </source>
</evidence>
<proteinExistence type="predicted"/>
<name>A0A8J2SFW5_9STRA</name>
<dbReference type="InterPro" id="IPR029044">
    <property type="entry name" value="Nucleotide-diphossugar_trans"/>
</dbReference>
<accession>A0A8J2SFW5</accession>
<dbReference type="OrthoDB" id="2014201at2759"/>
<dbReference type="Gene3D" id="3.90.550.10">
    <property type="entry name" value="Spore Coat Polysaccharide Biosynthesis Protein SpsA, Chain A"/>
    <property type="match status" value="1"/>
</dbReference>
<dbReference type="PANTHER" id="PTHR11183">
    <property type="entry name" value="GLYCOGENIN SUBFAMILY MEMBER"/>
    <property type="match status" value="1"/>
</dbReference>
<protein>
    <submittedName>
        <fullName evidence="1">Uncharacterized protein</fullName>
    </submittedName>
</protein>
<keyword evidence="2" id="KW-1185">Reference proteome</keyword>
<gene>
    <name evidence="1" type="ORF">PECAL_3P13710</name>
</gene>
<reference evidence="1" key="1">
    <citation type="submission" date="2021-11" db="EMBL/GenBank/DDBJ databases">
        <authorList>
            <consortium name="Genoscope - CEA"/>
            <person name="William W."/>
        </authorList>
    </citation>
    <scope>NUCLEOTIDE SEQUENCE</scope>
</reference>
<organism evidence="1 2">
    <name type="scientific">Pelagomonas calceolata</name>
    <dbReference type="NCBI Taxonomy" id="35677"/>
    <lineage>
        <taxon>Eukaryota</taxon>
        <taxon>Sar</taxon>
        <taxon>Stramenopiles</taxon>
        <taxon>Ochrophyta</taxon>
        <taxon>Pelagophyceae</taxon>
        <taxon>Pelagomonadales</taxon>
        <taxon>Pelagomonadaceae</taxon>
        <taxon>Pelagomonas</taxon>
    </lineage>
</organism>
<dbReference type="SUPFAM" id="SSF53448">
    <property type="entry name" value="Nucleotide-diphospho-sugar transferases"/>
    <property type="match status" value="1"/>
</dbReference>
<dbReference type="EMBL" id="CAKKNE010000003">
    <property type="protein sequence ID" value="CAH0371428.1"/>
    <property type="molecule type" value="Genomic_DNA"/>
</dbReference>
<sequence length="455" mass="52030">MGRTRSRGRKHPRRRNCSAACCLLPFTPLLGYWYWYYRGPHRHHIHQQRLRGITAHSHRNTSVLFEQDHTYRRKPFAVATLLTTAPSAKNDGWTPRSVGKKEQGDMCPRSKAVCAVLVLADSVRRLGGLGDTYDFVALVDRETPLPLYESLVKHNIVIEQMLFGPHRHVFDSYLLLRKLYIFKMDQYLRVLLLDIDGVVTGSLRFLFEAPLQCDKKLIAPSTDRYGACNVVDHHITCQQGNHAELIAQQTSGTPVLTAYLLAVPSKDTFYDIGQELDKLCGGHRVCDRKRIHRVGWGDRSQPHNWATRNSEEEPSWASMGAGFSDQGFVEYFFGLERRTAKLVSKWSCPRRLHYLHFNVPPKPWQCPDSPKCDSGIAMSWDAPKETRSFGGHHCAKDWWWQFAAARPRLKPFGCAAHCLRALDASSEKLNMNWHGYASMPRCDHLWEDPYSAGGD</sequence>
<dbReference type="InterPro" id="IPR050587">
    <property type="entry name" value="GNT1/Glycosyltrans_8"/>
</dbReference>